<feature type="region of interest" description="Disordered" evidence="1">
    <location>
        <begin position="355"/>
        <end position="384"/>
    </location>
</feature>
<proteinExistence type="predicted"/>
<evidence type="ECO:0000256" key="1">
    <source>
        <dbReference type="SAM" id="MobiDB-lite"/>
    </source>
</evidence>
<dbReference type="RefSeq" id="XP_035668911.1">
    <property type="nucleotide sequence ID" value="XM_035813018.1"/>
</dbReference>
<keyword evidence="2" id="KW-1185">Reference proteome</keyword>
<sequence>MADQQGLSNKDKVCQFFASNAGLHFRSADVAAALGLDGRSVGQQLARLWRAGFVEKVQTTPYATWRMKLHTYPGRNLHGPAAPKPAIPTPAKKSTRGSRSHEEVRNDTGHCPMGSPMVQGWREGENEEQEEEEEVGQESSLVEVPSVRMPAFHSVSSKPPPSTRREATSSQENISVQKKAAEIPTTKRKLGRLPGNKLSATTLQVGLRGSKTGKTTAGFCQKTACVATGLKRKVSSDSKNADQGRKGRVKKTVSQTQGREVNSDRCLSDSESSLTEIVGTVQKRKVVAETTIGNQGVKGKVKKRKSQPALREDSIDRSSTDSESSSPKVVRTVLKWKVGAEKTKGNQGMKGIVKKTTSQTMDKDCSDRSGVDSQSQVQNKTQLMPTTVSCQRTSTTAVKKNTDKVQKRKVIKKTMTQTTCREGEGGAGGIPGSLQNKARLMPVTLAPTLIKPAGNMETKLLNFIQEAQGMLVMTGNDVAKALGSKPKETHRLLLHMQRTGQVRKVCDKPTRWMMLGGGQGRRGLARKGQRQGSPSTKYQSMSIPASRNLHSGTATSTQASRNLHSETATSTLTSRNLHSGTTTSTLTSRNIHSGTASSTQASRNLHTGTATSIKTSRNLHTGTATEGSNSRTSHSVRAQSGDGLVEERQTFLTLPSKEEEEDDTEIAFTSTQWSIEPERCLTTEEEEDEDISCVSHEQESILLEDVEFWNSNEFNNRETASRIGGQKYNSEKGGFMAGSDGCKQSTCSLSLVEDVGTDPRRARGQGVYAEQHGNSRSGKTVSTTGAKGVEPSLTREKNTLVRLDASQNAEELMSEKFLQIESARWQRPRSPKSFLTDYWSKADSKDAKRFDAENKTVDSFNSRLLAYPTTSVEIIDSEEECPSDLSKNCSKSKICISKVSFKDNANLTDEKSQIVLKEEPKTFHTTKTQTSQEFVHSSQAMTSKSIDQRYSLKNSPTKVQSDEDDVVVSLEERAGGQAVSSPIGPLEQSTWTQPKALYTSNETEPVEQGETEAEETGGQEKAPVGEGKGHDGSEVGEVIIHQSSVARVTPQGGRQVATLGTSHKIPWM</sequence>
<reference evidence="2" key="1">
    <citation type="journal article" date="2020" name="Nat. Ecol. Evol.">
        <title>Deeply conserved synteny resolves early events in vertebrate evolution.</title>
        <authorList>
            <person name="Simakov O."/>
            <person name="Marletaz F."/>
            <person name="Yue J.X."/>
            <person name="O'Connell B."/>
            <person name="Jenkins J."/>
            <person name="Brandt A."/>
            <person name="Calef R."/>
            <person name="Tung C.H."/>
            <person name="Huang T.K."/>
            <person name="Schmutz J."/>
            <person name="Satoh N."/>
            <person name="Yu J.K."/>
            <person name="Putnam N.H."/>
            <person name="Green R.E."/>
            <person name="Rokhsar D.S."/>
        </authorList>
    </citation>
    <scope>NUCLEOTIDE SEQUENCE [LARGE SCALE GENOMIC DNA]</scope>
    <source>
        <strain evidence="2">S238N-H82</strain>
    </source>
</reference>
<feature type="region of interest" description="Disordered" evidence="1">
    <location>
        <begin position="1047"/>
        <end position="1068"/>
    </location>
</feature>
<dbReference type="InterPro" id="IPR036388">
    <property type="entry name" value="WH-like_DNA-bd_sf"/>
</dbReference>
<reference evidence="3" key="2">
    <citation type="submission" date="2025-08" db="UniProtKB">
        <authorList>
            <consortium name="RefSeq"/>
        </authorList>
    </citation>
    <scope>IDENTIFICATION</scope>
    <source>
        <strain evidence="3">S238N-H82</strain>
        <tissue evidence="3">Testes</tissue>
    </source>
</reference>
<feature type="compositionally biased region" description="Acidic residues" evidence="1">
    <location>
        <begin position="125"/>
        <end position="136"/>
    </location>
</feature>
<feature type="compositionally biased region" description="Basic and acidic residues" evidence="1">
    <location>
        <begin position="234"/>
        <end position="245"/>
    </location>
</feature>
<feature type="region of interest" description="Disordered" evidence="1">
    <location>
        <begin position="75"/>
        <end position="178"/>
    </location>
</feature>
<feature type="compositionally biased region" description="Polar residues" evidence="1">
    <location>
        <begin position="987"/>
        <end position="1001"/>
    </location>
</feature>
<dbReference type="SUPFAM" id="SSF46785">
    <property type="entry name" value="Winged helix' DNA-binding domain"/>
    <property type="match status" value="1"/>
</dbReference>
<feature type="compositionally biased region" description="Low complexity" evidence="1">
    <location>
        <begin position="579"/>
        <end position="588"/>
    </location>
</feature>
<dbReference type="KEGG" id="bfo:118411017"/>
<feature type="compositionally biased region" description="Acidic residues" evidence="1">
    <location>
        <begin position="1004"/>
        <end position="1017"/>
    </location>
</feature>
<dbReference type="Gene3D" id="1.10.10.10">
    <property type="entry name" value="Winged helix-like DNA-binding domain superfamily/Winged helix DNA-binding domain"/>
    <property type="match status" value="2"/>
</dbReference>
<feature type="compositionally biased region" description="Polar residues" evidence="1">
    <location>
        <begin position="589"/>
        <end position="638"/>
    </location>
</feature>
<feature type="region of interest" description="Disordered" evidence="1">
    <location>
        <begin position="295"/>
        <end position="328"/>
    </location>
</feature>
<feature type="compositionally biased region" description="Basic and acidic residues" evidence="1">
    <location>
        <begin position="310"/>
        <end position="320"/>
    </location>
</feature>
<evidence type="ECO:0000313" key="3">
    <source>
        <dbReference type="RefSeq" id="XP_035668911.1"/>
    </source>
</evidence>
<dbReference type="OrthoDB" id="10069605at2759"/>
<dbReference type="InterPro" id="IPR036390">
    <property type="entry name" value="WH_DNA-bd_sf"/>
</dbReference>
<feature type="region of interest" description="Disordered" evidence="1">
    <location>
        <begin position="769"/>
        <end position="788"/>
    </location>
</feature>
<feature type="region of interest" description="Disordered" evidence="1">
    <location>
        <begin position="932"/>
        <end position="1033"/>
    </location>
</feature>
<evidence type="ECO:0000313" key="2">
    <source>
        <dbReference type="Proteomes" id="UP000001554"/>
    </source>
</evidence>
<feature type="region of interest" description="Disordered" evidence="1">
    <location>
        <begin position="231"/>
        <end position="267"/>
    </location>
</feature>
<protein>
    <submittedName>
        <fullName evidence="3">Uncharacterized protein LOC118411017</fullName>
    </submittedName>
</protein>
<dbReference type="AlphaFoldDB" id="A0A9J7MIT4"/>
<feature type="compositionally biased region" description="Basic and acidic residues" evidence="1">
    <location>
        <begin position="99"/>
        <end position="108"/>
    </location>
</feature>
<feature type="compositionally biased region" description="Polar residues" evidence="1">
    <location>
        <begin position="772"/>
        <end position="785"/>
    </location>
</feature>
<accession>A0A9J7MIT4</accession>
<feature type="compositionally biased region" description="Basic and acidic residues" evidence="1">
    <location>
        <begin position="361"/>
        <end position="370"/>
    </location>
</feature>
<feature type="region of interest" description="Disordered" evidence="1">
    <location>
        <begin position="514"/>
        <end position="644"/>
    </location>
</feature>
<feature type="compositionally biased region" description="Polar residues" evidence="1">
    <location>
        <begin position="932"/>
        <end position="945"/>
    </location>
</feature>
<gene>
    <name evidence="3" type="primary">LOC118411017</name>
</gene>
<dbReference type="GeneID" id="118411017"/>
<dbReference type="Proteomes" id="UP000001554">
    <property type="component" value="Chromosome 3"/>
</dbReference>
<organism evidence="2 3">
    <name type="scientific">Branchiostoma floridae</name>
    <name type="common">Florida lancelet</name>
    <name type="synonym">Amphioxus</name>
    <dbReference type="NCBI Taxonomy" id="7739"/>
    <lineage>
        <taxon>Eukaryota</taxon>
        <taxon>Metazoa</taxon>
        <taxon>Chordata</taxon>
        <taxon>Cephalochordata</taxon>
        <taxon>Leptocardii</taxon>
        <taxon>Amphioxiformes</taxon>
        <taxon>Branchiostomatidae</taxon>
        <taxon>Branchiostoma</taxon>
    </lineage>
</organism>
<feature type="compositionally biased region" description="Polar residues" evidence="1">
    <location>
        <begin position="371"/>
        <end position="384"/>
    </location>
</feature>
<name>A0A9J7MIT4_BRAFL</name>
<feature type="compositionally biased region" description="Polar residues" evidence="1">
    <location>
        <begin position="533"/>
        <end position="578"/>
    </location>
</feature>